<evidence type="ECO:0008006" key="4">
    <source>
        <dbReference type="Google" id="ProtNLM"/>
    </source>
</evidence>
<comment type="caution">
    <text evidence="2">The sequence shown here is derived from an EMBL/GenBank/DDBJ whole genome shotgun (WGS) entry which is preliminary data.</text>
</comment>
<evidence type="ECO:0000313" key="2">
    <source>
        <dbReference type="EMBL" id="GKT34723.1"/>
    </source>
</evidence>
<keyword evidence="3" id="KW-1185">Reference proteome</keyword>
<dbReference type="EMBL" id="BQXS01010856">
    <property type="protein sequence ID" value="GKT34723.1"/>
    <property type="molecule type" value="Genomic_DNA"/>
</dbReference>
<feature type="compositionally biased region" description="Basic and acidic residues" evidence="1">
    <location>
        <begin position="226"/>
        <end position="260"/>
    </location>
</feature>
<evidence type="ECO:0000313" key="3">
    <source>
        <dbReference type="Proteomes" id="UP001057375"/>
    </source>
</evidence>
<evidence type="ECO:0000256" key="1">
    <source>
        <dbReference type="SAM" id="MobiDB-lite"/>
    </source>
</evidence>
<feature type="compositionally biased region" description="Basic and acidic residues" evidence="1">
    <location>
        <begin position="179"/>
        <end position="190"/>
    </location>
</feature>
<proteinExistence type="predicted"/>
<feature type="compositionally biased region" description="Basic and acidic residues" evidence="1">
    <location>
        <begin position="268"/>
        <end position="321"/>
    </location>
</feature>
<protein>
    <recommendedName>
        <fullName evidence="4">Trichohyalin-plectin-homology domain-containing protein</fullName>
    </recommendedName>
</protein>
<dbReference type="Proteomes" id="UP001057375">
    <property type="component" value="Unassembled WGS sequence"/>
</dbReference>
<feature type="region of interest" description="Disordered" evidence="1">
    <location>
        <begin position="179"/>
        <end position="321"/>
    </location>
</feature>
<organism evidence="2 3">
    <name type="scientific">Aduncisulcus paluster</name>
    <dbReference type="NCBI Taxonomy" id="2918883"/>
    <lineage>
        <taxon>Eukaryota</taxon>
        <taxon>Metamonada</taxon>
        <taxon>Carpediemonas-like organisms</taxon>
        <taxon>Aduncisulcus</taxon>
    </lineage>
</organism>
<gene>
    <name evidence="2" type="ORF">ADUPG1_008022</name>
</gene>
<feature type="region of interest" description="Disordered" evidence="1">
    <location>
        <begin position="110"/>
        <end position="130"/>
    </location>
</feature>
<sequence length="388" mass="45888">MPQTISPFISSTHMAYMTPQQRSSILSSARSGQFSKGTPSRSRPASRAYREFLATRKDRLLCDLCVNSDLMRRHAELKRKQMEADKKMMERLKKEDEQKQKEEDELMRSIRAKNKQFTDDAMELAKKQRKEEAEARKREIEAEKAALARDADLSKRLFLQREKEKQLLKSMQLDDIAREKAQRQKQKELDEQVPDLFAPKFEDPTIDSAKVQEEKKGYARLLQQQIERRKHDAVERRKQEKDKALKEAKRMEEQHRRQMEARLMQRQRQKEDAIKCMREEKARKRALKEEERDQDLRQLKDQKDREAVEMETEKAMREKAMQDAKATTDFYAQQMKERKQMQELQDLFDNALMDAAAPVIEECKESCGRCGRLVDPSQLTIMPENGTE</sequence>
<accession>A0ABQ5KSZ3</accession>
<reference evidence="2" key="1">
    <citation type="submission" date="2022-03" db="EMBL/GenBank/DDBJ databases">
        <title>Draft genome sequence of Aduncisulcus paluster, a free-living microaerophilic Fornicata.</title>
        <authorList>
            <person name="Yuyama I."/>
            <person name="Kume K."/>
            <person name="Tamura T."/>
            <person name="Inagaki Y."/>
            <person name="Hashimoto T."/>
        </authorList>
    </citation>
    <scope>NUCLEOTIDE SEQUENCE</scope>
    <source>
        <strain evidence="2">NY0171</strain>
    </source>
</reference>
<feature type="compositionally biased region" description="Polar residues" evidence="1">
    <location>
        <begin position="20"/>
        <end position="38"/>
    </location>
</feature>
<name>A0ABQ5KSZ3_9EUKA</name>
<feature type="region of interest" description="Disordered" evidence="1">
    <location>
        <begin position="20"/>
        <end position="46"/>
    </location>
</feature>